<evidence type="ECO:0000256" key="2">
    <source>
        <dbReference type="ARBA" id="ARBA00022857"/>
    </source>
</evidence>
<gene>
    <name evidence="5" type="ORF">J2S10_003531</name>
</gene>
<dbReference type="Gene3D" id="3.40.50.720">
    <property type="entry name" value="NAD(P)-binding Rossmann-like Domain"/>
    <property type="match status" value="1"/>
</dbReference>
<keyword evidence="3" id="KW-0560">Oxidoreductase</keyword>
<dbReference type="Proteomes" id="UP001224122">
    <property type="component" value="Unassembled WGS sequence"/>
</dbReference>
<reference evidence="5 6" key="1">
    <citation type="submission" date="2023-07" db="EMBL/GenBank/DDBJ databases">
        <title>Genomic Encyclopedia of Type Strains, Phase IV (KMG-IV): sequencing the most valuable type-strain genomes for metagenomic binning, comparative biology and taxonomic classification.</title>
        <authorList>
            <person name="Goeker M."/>
        </authorList>
    </citation>
    <scope>NUCLEOTIDE SEQUENCE [LARGE SCALE GENOMIC DNA]</scope>
    <source>
        <strain evidence="5 6">DSM 27594</strain>
    </source>
</reference>
<dbReference type="PRINTS" id="PR00080">
    <property type="entry name" value="SDRFAMILY"/>
</dbReference>
<keyword evidence="2" id="KW-0521">NADP</keyword>
<dbReference type="PANTHER" id="PTHR43963:SF6">
    <property type="entry name" value="CHAIN DEHYDROGENASE FAMILY PROTEIN, PUTATIVE (AFU_ORTHOLOGUE AFUA_3G15350)-RELATED"/>
    <property type="match status" value="1"/>
</dbReference>
<dbReference type="CDD" id="cd05324">
    <property type="entry name" value="carb_red_PTCR-like_SDR_c"/>
    <property type="match status" value="1"/>
</dbReference>
<evidence type="ECO:0000313" key="5">
    <source>
        <dbReference type="EMBL" id="MDQ0200342.1"/>
    </source>
</evidence>
<sequence>MSKFRKIALITGGNKGIGFELSKQLAEKNFQVLLGSRNRDRGQKAVSSLQKLGIESSFVELDVDNPESIENTVKDIQDTYGRLDVLINNAGVYLDEGLKLSEEDPTILEKTMRTNLLGPYHLIRSFLPLMEKNNYGRIINISSGYGQIDEMDDYGAGSYKLSKLALNGLTRILASEVSGNIKVNAVCPGWVRTDMGGPNASRSAEEAASSILWLAELEEDGPSGGFFRNGKRISW</sequence>
<dbReference type="PRINTS" id="PR00081">
    <property type="entry name" value="GDHRDH"/>
</dbReference>
<dbReference type="Pfam" id="PF00106">
    <property type="entry name" value="adh_short"/>
    <property type="match status" value="1"/>
</dbReference>
<dbReference type="InterPro" id="IPR036291">
    <property type="entry name" value="NAD(P)-bd_dom_sf"/>
</dbReference>
<comment type="similarity">
    <text evidence="1 4">Belongs to the short-chain dehydrogenases/reductases (SDR) family.</text>
</comment>
<comment type="caution">
    <text evidence="5">The sequence shown here is derived from an EMBL/GenBank/DDBJ whole genome shotgun (WGS) entry which is preliminary data.</text>
</comment>
<dbReference type="InterPro" id="IPR002347">
    <property type="entry name" value="SDR_fam"/>
</dbReference>
<proteinExistence type="inferred from homology"/>
<evidence type="ECO:0000256" key="3">
    <source>
        <dbReference type="ARBA" id="ARBA00023002"/>
    </source>
</evidence>
<evidence type="ECO:0000313" key="6">
    <source>
        <dbReference type="Proteomes" id="UP001224122"/>
    </source>
</evidence>
<dbReference type="EMBL" id="JAUSTW010000006">
    <property type="protein sequence ID" value="MDQ0200342.1"/>
    <property type="molecule type" value="Genomic_DNA"/>
</dbReference>
<evidence type="ECO:0000256" key="4">
    <source>
        <dbReference type="RuleBase" id="RU000363"/>
    </source>
</evidence>
<dbReference type="InterPro" id="IPR045313">
    <property type="entry name" value="CBR1-like"/>
</dbReference>
<name>A0ABT9XXP3_9BACI</name>
<accession>A0ABT9XXP3</accession>
<evidence type="ECO:0000256" key="1">
    <source>
        <dbReference type="ARBA" id="ARBA00006484"/>
    </source>
</evidence>
<protein>
    <submittedName>
        <fullName evidence="5">NAD(P)-dependent dehydrogenase (Short-subunit alcohol dehydrogenase family)</fullName>
    </submittedName>
</protein>
<keyword evidence="6" id="KW-1185">Reference proteome</keyword>
<dbReference type="SUPFAM" id="SSF51735">
    <property type="entry name" value="NAD(P)-binding Rossmann-fold domains"/>
    <property type="match status" value="1"/>
</dbReference>
<organism evidence="5 6">
    <name type="scientific">Neobacillus ginsengisoli</name>
    <dbReference type="NCBI Taxonomy" id="904295"/>
    <lineage>
        <taxon>Bacteria</taxon>
        <taxon>Bacillati</taxon>
        <taxon>Bacillota</taxon>
        <taxon>Bacilli</taxon>
        <taxon>Bacillales</taxon>
        <taxon>Bacillaceae</taxon>
        <taxon>Neobacillus</taxon>
    </lineage>
</organism>
<dbReference type="RefSeq" id="WP_307410106.1">
    <property type="nucleotide sequence ID" value="NZ_JAUSTW010000006.1"/>
</dbReference>
<dbReference type="PANTHER" id="PTHR43963">
    <property type="entry name" value="CARBONYL REDUCTASE 1-RELATED"/>
    <property type="match status" value="1"/>
</dbReference>